<dbReference type="Pfam" id="PF00092">
    <property type="entry name" value="VWA"/>
    <property type="match status" value="1"/>
</dbReference>
<dbReference type="EMBL" id="BDOQ01000018">
    <property type="protein sequence ID" value="GBG15403.1"/>
    <property type="molecule type" value="Genomic_DNA"/>
</dbReference>
<dbReference type="PROSITE" id="PS50234">
    <property type="entry name" value="VWFA"/>
    <property type="match status" value="1"/>
</dbReference>
<feature type="compositionally biased region" description="Basic and acidic residues" evidence="1">
    <location>
        <begin position="433"/>
        <end position="442"/>
    </location>
</feature>
<evidence type="ECO:0000256" key="1">
    <source>
        <dbReference type="SAM" id="MobiDB-lite"/>
    </source>
</evidence>
<feature type="region of interest" description="Disordered" evidence="1">
    <location>
        <begin position="431"/>
        <end position="452"/>
    </location>
</feature>
<name>A0A2R5FFL3_9PROT</name>
<dbReference type="CDD" id="cd01454">
    <property type="entry name" value="vWA_norD_type"/>
    <property type="match status" value="1"/>
</dbReference>
<dbReference type="OrthoDB" id="9758211at2"/>
<sequence length="746" mass="84921">MTATTEERKALDCGFAQVQEVFDDCIAYARGKLTPAGMVDYIAGSRTLCKMGRGQEPVLAFLEEMPDVAAQLGEEAIAVVVEFVQKLSRTPNAKALPPFLQSLPAAARSLDNLPLFREYLALVWQTMERTMPKVHGIDSMYNSPCLPDFLESVPFLFSQLSLAGVRNWVEYGIKAYPNDPDRQRDYFQVQSADSRAVLQRERHGTLLVDHERNLSLYLRGLWETQAHLLPYSLAFDQLRRPVPYYDSLGIHLPDVYDDTASGVRGIDRYRALLAHVAAHQRWTTWLIADNYSPFQRMAVEMFEDARVEALAMREFPGLRKLWCALHPIPKQDACPEGWSSIRLRLAMLSRAILDPHHPYTDPVLLKFVARFHEAMAQGATTQDIAQLGLSYVAQTRVQSDQSSQVWFADTVVDYRDDNRIMWRYIEEGDEEDTAARPRQHQEDADEEDKLPPRLYPEWDYSAQHYRPDWVSVYEHLHPKGDAADIERLLAKHQALAKRLKKIIDLLKPQQKVRIRYQEEGSELDLDIAIRSLIDFKSGAQPDPRINMSHKHDGRSIAVSLLVDLSASLADVPAGCTQSKLELSQEAVSLLAWAIEQMGDKFAIGGFHSNTRHEVRYLHLKGYGEHWGSDVMSRLAAMEAGYSTRMGAAIRHAGHYLDHQQADKKLLLILTDGEPADIDVKDERLLIEDSRIAVRELDQKGIYTYCINLDPKADEYVADIFGNHYTVIDNVARLPERLPQLFMSLTR</sequence>
<gene>
    <name evidence="3" type="ORF">NMK_3010</name>
</gene>
<reference evidence="3 4" key="1">
    <citation type="journal article" date="2018" name="Environ. Microbiol.">
        <title>Isolation and genomic characterization of Novimethylophilus kurashikiensis gen. nov. sp. nov., a new lanthanide-dependent methylotrophic species of Methylophilaceae.</title>
        <authorList>
            <person name="Lv H."/>
            <person name="Sahin N."/>
            <person name="Tani A."/>
        </authorList>
    </citation>
    <scope>NUCLEOTIDE SEQUENCE [LARGE SCALE GENOMIC DNA]</scope>
    <source>
        <strain evidence="3 4">La2-4</strain>
    </source>
</reference>
<proteinExistence type="predicted"/>
<dbReference type="PANTHER" id="PTHR41248:SF1">
    <property type="entry name" value="NORD PROTEIN"/>
    <property type="match status" value="1"/>
</dbReference>
<dbReference type="AlphaFoldDB" id="A0A2R5FFL3"/>
<dbReference type="RefSeq" id="WP_109016550.1">
    <property type="nucleotide sequence ID" value="NZ_BDOQ01000018.1"/>
</dbReference>
<feature type="domain" description="VWFA" evidence="2">
    <location>
        <begin position="557"/>
        <end position="746"/>
    </location>
</feature>
<evidence type="ECO:0000313" key="4">
    <source>
        <dbReference type="Proteomes" id="UP000245081"/>
    </source>
</evidence>
<dbReference type="InterPro" id="IPR002035">
    <property type="entry name" value="VWF_A"/>
</dbReference>
<evidence type="ECO:0000313" key="3">
    <source>
        <dbReference type="EMBL" id="GBG15403.1"/>
    </source>
</evidence>
<dbReference type="Proteomes" id="UP000245081">
    <property type="component" value="Unassembled WGS sequence"/>
</dbReference>
<evidence type="ECO:0000259" key="2">
    <source>
        <dbReference type="PROSITE" id="PS50234"/>
    </source>
</evidence>
<dbReference type="InterPro" id="IPR051928">
    <property type="entry name" value="NorD/CobT"/>
</dbReference>
<dbReference type="PANTHER" id="PTHR41248">
    <property type="entry name" value="NORD PROTEIN"/>
    <property type="match status" value="1"/>
</dbReference>
<comment type="caution">
    <text evidence="3">The sequence shown here is derived from an EMBL/GenBank/DDBJ whole genome shotgun (WGS) entry which is preliminary data.</text>
</comment>
<dbReference type="InterPro" id="IPR036465">
    <property type="entry name" value="vWFA_dom_sf"/>
</dbReference>
<dbReference type="SMART" id="SM00327">
    <property type="entry name" value="VWA"/>
    <property type="match status" value="1"/>
</dbReference>
<keyword evidence="4" id="KW-1185">Reference proteome</keyword>
<protein>
    <recommendedName>
        <fullName evidence="2">VWFA domain-containing protein</fullName>
    </recommendedName>
</protein>
<organism evidence="3 4">
    <name type="scientific">Novimethylophilus kurashikiensis</name>
    <dbReference type="NCBI Taxonomy" id="1825523"/>
    <lineage>
        <taxon>Bacteria</taxon>
        <taxon>Pseudomonadati</taxon>
        <taxon>Pseudomonadota</taxon>
        <taxon>Betaproteobacteria</taxon>
        <taxon>Nitrosomonadales</taxon>
        <taxon>Methylophilaceae</taxon>
        <taxon>Novimethylophilus</taxon>
    </lineage>
</organism>
<dbReference type="SUPFAM" id="SSF53300">
    <property type="entry name" value="vWA-like"/>
    <property type="match status" value="1"/>
</dbReference>
<accession>A0A2R5FFL3</accession>
<dbReference type="Gene3D" id="3.40.50.410">
    <property type="entry name" value="von Willebrand factor, type A domain"/>
    <property type="match status" value="1"/>
</dbReference>